<name>A0A031JYN3_9SPHN</name>
<dbReference type="RefSeq" id="WP_008832526.1">
    <property type="nucleotide sequence ID" value="NZ_JFYZ01000010.1"/>
</dbReference>
<dbReference type="PATRIC" id="fig|158500.4.peg.2147"/>
<dbReference type="STRING" id="158500.BES08_13595"/>
<proteinExistence type="predicted"/>
<protein>
    <submittedName>
        <fullName evidence="1">Uncharacterized protein</fullName>
    </submittedName>
</protein>
<sequence>MIVSLLAAALSLSALPQAEQDDLHCLAYLSVAAGKVQGDLRTKVDGGALYYFGRIQARSPQLDIAAALDAILEAPGYGAQTYQADKARCHAQLDPLAGQFEAWKDKYEGAR</sequence>
<gene>
    <name evidence="1" type="ORF">BV97_02108</name>
</gene>
<comment type="caution">
    <text evidence="1">The sequence shown here is derived from an EMBL/GenBank/DDBJ whole genome shotgun (WGS) entry which is preliminary data.</text>
</comment>
<evidence type="ECO:0000313" key="1">
    <source>
        <dbReference type="EMBL" id="EZP82085.1"/>
    </source>
</evidence>
<dbReference type="AlphaFoldDB" id="A0A031JYN3"/>
<dbReference type="Proteomes" id="UP000024329">
    <property type="component" value="Unassembled WGS sequence"/>
</dbReference>
<reference evidence="1 2" key="1">
    <citation type="submission" date="2014-03" db="EMBL/GenBank/DDBJ databases">
        <title>Whole genome sequence of Novosphingobium resinovorum KF1.</title>
        <authorList>
            <person name="Gan H.M."/>
            <person name="Gan H.Y."/>
            <person name="Chew T.H."/>
            <person name="Savka M.A."/>
        </authorList>
    </citation>
    <scope>NUCLEOTIDE SEQUENCE [LARGE SCALE GENOMIC DNA]</scope>
    <source>
        <strain evidence="1 2">KF1</strain>
    </source>
</reference>
<organism evidence="1 2">
    <name type="scientific">Novosphingobium resinovorum</name>
    <dbReference type="NCBI Taxonomy" id="158500"/>
    <lineage>
        <taxon>Bacteria</taxon>
        <taxon>Pseudomonadati</taxon>
        <taxon>Pseudomonadota</taxon>
        <taxon>Alphaproteobacteria</taxon>
        <taxon>Sphingomonadales</taxon>
        <taxon>Sphingomonadaceae</taxon>
        <taxon>Novosphingobium</taxon>
    </lineage>
</organism>
<dbReference type="EMBL" id="JFYZ01000010">
    <property type="protein sequence ID" value="EZP82085.1"/>
    <property type="molecule type" value="Genomic_DNA"/>
</dbReference>
<evidence type="ECO:0000313" key="2">
    <source>
        <dbReference type="Proteomes" id="UP000024329"/>
    </source>
</evidence>
<accession>A0A031JYN3</accession>